<dbReference type="InterPro" id="IPR036388">
    <property type="entry name" value="WH-like_DNA-bd_sf"/>
</dbReference>
<dbReference type="InterPro" id="IPR036390">
    <property type="entry name" value="WH_DNA-bd_sf"/>
</dbReference>
<evidence type="ECO:0000256" key="2">
    <source>
        <dbReference type="ARBA" id="ARBA00023125"/>
    </source>
</evidence>
<dbReference type="InterPro" id="IPR028978">
    <property type="entry name" value="Chorismate_lyase_/UTRA_dom_sf"/>
</dbReference>
<keyword evidence="6" id="KW-1185">Reference proteome</keyword>
<keyword evidence="3" id="KW-0804">Transcription</keyword>
<dbReference type="PANTHER" id="PTHR44846">
    <property type="entry name" value="MANNOSYL-D-GLYCERATE TRANSPORT/METABOLISM SYSTEM REPRESSOR MNGR-RELATED"/>
    <property type="match status" value="1"/>
</dbReference>
<evidence type="ECO:0000256" key="3">
    <source>
        <dbReference type="ARBA" id="ARBA00023163"/>
    </source>
</evidence>
<name>A0A916THY8_9ACTN</name>
<dbReference type="EMBL" id="BMGC01000040">
    <property type="protein sequence ID" value="GGB44749.1"/>
    <property type="molecule type" value="Genomic_DNA"/>
</dbReference>
<dbReference type="PRINTS" id="PR00035">
    <property type="entry name" value="HTHGNTR"/>
</dbReference>
<comment type="caution">
    <text evidence="5">The sequence shown here is derived from an EMBL/GenBank/DDBJ whole genome shotgun (WGS) entry which is preliminary data.</text>
</comment>
<keyword evidence="2" id="KW-0238">DNA-binding</keyword>
<gene>
    <name evidence="5" type="ORF">GCM10011489_35250</name>
</gene>
<dbReference type="Gene3D" id="3.40.1410.10">
    <property type="entry name" value="Chorismate lyase-like"/>
    <property type="match status" value="1"/>
</dbReference>
<proteinExistence type="predicted"/>
<dbReference type="PROSITE" id="PS50949">
    <property type="entry name" value="HTH_GNTR"/>
    <property type="match status" value="1"/>
</dbReference>
<protein>
    <submittedName>
        <fullName evidence="5">GntR family transcriptional regulator</fullName>
    </submittedName>
</protein>
<reference evidence="5" key="1">
    <citation type="journal article" date="2014" name="Int. J. Syst. Evol. Microbiol.">
        <title>Complete genome sequence of Corynebacterium casei LMG S-19264T (=DSM 44701T), isolated from a smear-ripened cheese.</title>
        <authorList>
            <consortium name="US DOE Joint Genome Institute (JGI-PGF)"/>
            <person name="Walter F."/>
            <person name="Albersmeier A."/>
            <person name="Kalinowski J."/>
            <person name="Ruckert C."/>
        </authorList>
    </citation>
    <scope>NUCLEOTIDE SEQUENCE</scope>
    <source>
        <strain evidence="5">CGMCC 1.12827</strain>
    </source>
</reference>
<evidence type="ECO:0000259" key="4">
    <source>
        <dbReference type="PROSITE" id="PS50949"/>
    </source>
</evidence>
<evidence type="ECO:0000313" key="6">
    <source>
        <dbReference type="Proteomes" id="UP000621454"/>
    </source>
</evidence>
<dbReference type="Pfam" id="PF00392">
    <property type="entry name" value="GntR"/>
    <property type="match status" value="1"/>
</dbReference>
<keyword evidence="1" id="KW-0805">Transcription regulation</keyword>
<dbReference type="GO" id="GO:0003677">
    <property type="term" value="F:DNA binding"/>
    <property type="evidence" value="ECO:0007669"/>
    <property type="project" value="UniProtKB-KW"/>
</dbReference>
<dbReference type="Gene3D" id="1.10.10.10">
    <property type="entry name" value="Winged helix-like DNA-binding domain superfamily/Winged helix DNA-binding domain"/>
    <property type="match status" value="1"/>
</dbReference>
<dbReference type="SUPFAM" id="SSF64288">
    <property type="entry name" value="Chorismate lyase-like"/>
    <property type="match status" value="1"/>
</dbReference>
<dbReference type="SMART" id="SM00866">
    <property type="entry name" value="UTRA"/>
    <property type="match status" value="1"/>
</dbReference>
<dbReference type="InterPro" id="IPR000524">
    <property type="entry name" value="Tscrpt_reg_HTH_GntR"/>
</dbReference>
<sequence length="235" mass="25448">MRDVLRNQILDGAFGGLSAARPALPPESTLAAELGVSRNAIREALNLLRKEGLITRVQGAGTFVTGAKLRQNINRLEGLAESLAGHHLPVDNKVLSVRESTATPFVAGKLAIEEGSPILFVERLRSVGGVPLSLETTSIRAEAIPKLINADLAGNDVFDLIERELGVSLGWAEITVESVLADNPTARFLDVRPASPLLLLHRLTYLEDGTPFDLEAIRYRGDRFSLTTSLPRTRL</sequence>
<dbReference type="SUPFAM" id="SSF46785">
    <property type="entry name" value="Winged helix' DNA-binding domain"/>
    <property type="match status" value="1"/>
</dbReference>
<dbReference type="Pfam" id="PF07702">
    <property type="entry name" value="UTRA"/>
    <property type="match status" value="1"/>
</dbReference>
<dbReference type="CDD" id="cd07377">
    <property type="entry name" value="WHTH_GntR"/>
    <property type="match status" value="1"/>
</dbReference>
<evidence type="ECO:0000256" key="1">
    <source>
        <dbReference type="ARBA" id="ARBA00023015"/>
    </source>
</evidence>
<dbReference type="Proteomes" id="UP000621454">
    <property type="component" value="Unassembled WGS sequence"/>
</dbReference>
<dbReference type="InterPro" id="IPR011663">
    <property type="entry name" value="UTRA"/>
</dbReference>
<dbReference type="InterPro" id="IPR050679">
    <property type="entry name" value="Bact_HTH_transcr_reg"/>
</dbReference>
<dbReference type="PANTHER" id="PTHR44846:SF17">
    <property type="entry name" value="GNTR-FAMILY TRANSCRIPTIONAL REGULATOR"/>
    <property type="match status" value="1"/>
</dbReference>
<dbReference type="GO" id="GO:0045892">
    <property type="term" value="P:negative regulation of DNA-templated transcription"/>
    <property type="evidence" value="ECO:0007669"/>
    <property type="project" value="TreeGrafter"/>
</dbReference>
<accession>A0A916THY8</accession>
<dbReference type="SMART" id="SM00345">
    <property type="entry name" value="HTH_GNTR"/>
    <property type="match status" value="1"/>
</dbReference>
<reference evidence="5" key="2">
    <citation type="submission" date="2020-09" db="EMBL/GenBank/DDBJ databases">
        <authorList>
            <person name="Sun Q."/>
            <person name="Zhou Y."/>
        </authorList>
    </citation>
    <scope>NUCLEOTIDE SEQUENCE</scope>
    <source>
        <strain evidence="5">CGMCC 1.12827</strain>
    </source>
</reference>
<dbReference type="AlphaFoldDB" id="A0A916THY8"/>
<organism evidence="5 6">
    <name type="scientific">Gordonia jinhuaensis</name>
    <dbReference type="NCBI Taxonomy" id="1517702"/>
    <lineage>
        <taxon>Bacteria</taxon>
        <taxon>Bacillati</taxon>
        <taxon>Actinomycetota</taxon>
        <taxon>Actinomycetes</taxon>
        <taxon>Mycobacteriales</taxon>
        <taxon>Gordoniaceae</taxon>
        <taxon>Gordonia</taxon>
    </lineage>
</organism>
<dbReference type="GO" id="GO:0003700">
    <property type="term" value="F:DNA-binding transcription factor activity"/>
    <property type="evidence" value="ECO:0007669"/>
    <property type="project" value="InterPro"/>
</dbReference>
<evidence type="ECO:0000313" key="5">
    <source>
        <dbReference type="EMBL" id="GGB44749.1"/>
    </source>
</evidence>
<feature type="domain" description="HTH gntR-type" evidence="4">
    <location>
        <begin position="1"/>
        <end position="67"/>
    </location>
</feature>